<feature type="compositionally biased region" description="Basic and acidic residues" evidence="1">
    <location>
        <begin position="63"/>
        <end position="74"/>
    </location>
</feature>
<gene>
    <name evidence="2" type="ORF">GCM10008088_10800</name>
</gene>
<evidence type="ECO:0000256" key="1">
    <source>
        <dbReference type="SAM" id="MobiDB-lite"/>
    </source>
</evidence>
<sequence>MRKTFSKYILSLTILLLGVANLYANTSALSVNLFDTTLNELTQEAKTQTDDDHLAFITSSSSDSEKHRKEYEERVTEEEFEEDISSSKKITDQVQHKLASLLYAFLLDYHFSEQNHDCFSSHEQFSNLTSHTPLYIRLCVYRL</sequence>
<dbReference type="Proteomes" id="UP000615593">
    <property type="component" value="Unassembled WGS sequence"/>
</dbReference>
<evidence type="ECO:0000313" key="3">
    <source>
        <dbReference type="Proteomes" id="UP000615593"/>
    </source>
</evidence>
<accession>A0ABQ3BP97</accession>
<keyword evidence="3" id="KW-1185">Reference proteome</keyword>
<name>A0ABQ3BP97_9FLAO</name>
<evidence type="ECO:0000313" key="2">
    <source>
        <dbReference type="EMBL" id="GGZ50857.1"/>
    </source>
</evidence>
<dbReference type="EMBL" id="BMWY01000002">
    <property type="protein sequence ID" value="GGZ50857.1"/>
    <property type="molecule type" value="Genomic_DNA"/>
</dbReference>
<feature type="region of interest" description="Disordered" evidence="1">
    <location>
        <begin position="59"/>
        <end position="82"/>
    </location>
</feature>
<dbReference type="GeneID" id="94368745"/>
<dbReference type="RefSeq" id="WP_156876726.1">
    <property type="nucleotide sequence ID" value="NZ_BMWY01000002.1"/>
</dbReference>
<proteinExistence type="predicted"/>
<comment type="caution">
    <text evidence="2">The sequence shown here is derived from an EMBL/GenBank/DDBJ whole genome shotgun (WGS) entry which is preliminary data.</text>
</comment>
<organism evidence="2 3">
    <name type="scientific">Mesonia mobilis</name>
    <dbReference type="NCBI Taxonomy" id="369791"/>
    <lineage>
        <taxon>Bacteria</taxon>
        <taxon>Pseudomonadati</taxon>
        <taxon>Bacteroidota</taxon>
        <taxon>Flavobacteriia</taxon>
        <taxon>Flavobacteriales</taxon>
        <taxon>Flavobacteriaceae</taxon>
        <taxon>Mesonia</taxon>
    </lineage>
</organism>
<protein>
    <submittedName>
        <fullName evidence="2">Uncharacterized protein</fullName>
    </submittedName>
</protein>
<reference evidence="3" key="1">
    <citation type="journal article" date="2019" name="Int. J. Syst. Evol. Microbiol.">
        <title>The Global Catalogue of Microorganisms (GCM) 10K type strain sequencing project: providing services to taxonomists for standard genome sequencing and annotation.</title>
        <authorList>
            <consortium name="The Broad Institute Genomics Platform"/>
            <consortium name="The Broad Institute Genome Sequencing Center for Infectious Disease"/>
            <person name="Wu L."/>
            <person name="Ma J."/>
        </authorList>
    </citation>
    <scope>NUCLEOTIDE SEQUENCE [LARGE SCALE GENOMIC DNA]</scope>
    <source>
        <strain evidence="3">KCTC 12708</strain>
    </source>
</reference>